<dbReference type="GO" id="GO:0004497">
    <property type="term" value="F:monooxygenase activity"/>
    <property type="evidence" value="ECO:0007669"/>
    <property type="project" value="UniProtKB-KW"/>
</dbReference>
<keyword evidence="10" id="KW-0408">Iron</keyword>
<dbReference type="InterPro" id="IPR001128">
    <property type="entry name" value="Cyt_P450"/>
</dbReference>
<evidence type="ECO:0000256" key="6">
    <source>
        <dbReference type="ARBA" id="ARBA00022692"/>
    </source>
</evidence>
<dbReference type="Pfam" id="PF00067">
    <property type="entry name" value="p450"/>
    <property type="match status" value="2"/>
</dbReference>
<dbReference type="SUPFAM" id="SSF48264">
    <property type="entry name" value="Cytochrome P450"/>
    <property type="match status" value="1"/>
</dbReference>
<dbReference type="PANTHER" id="PTHR46300">
    <property type="entry name" value="P450, PUTATIVE (EUROFUNG)-RELATED-RELATED"/>
    <property type="match status" value="1"/>
</dbReference>
<keyword evidence="7" id="KW-0479">Metal-binding</keyword>
<keyword evidence="9" id="KW-0560">Oxidoreductase</keyword>
<keyword evidence="8" id="KW-1133">Transmembrane helix</keyword>
<keyword evidence="14" id="KW-1185">Reference proteome</keyword>
<keyword evidence="6" id="KW-0812">Transmembrane</keyword>
<dbReference type="GO" id="GO:0016705">
    <property type="term" value="F:oxidoreductase activity, acting on paired donors, with incorporation or reduction of molecular oxygen"/>
    <property type="evidence" value="ECO:0007669"/>
    <property type="project" value="InterPro"/>
</dbReference>
<dbReference type="CDD" id="cd11065">
    <property type="entry name" value="CYP64-like"/>
    <property type="match status" value="1"/>
</dbReference>
<reference evidence="13 14" key="1">
    <citation type="journal article" date="2012" name="Proc. Natl. Acad. Sci. U.S.A.">
        <title>Comparative genomics of Ceriporiopsis subvermispora and Phanerochaete chrysosporium provide insight into selective ligninolysis.</title>
        <authorList>
            <person name="Fernandez-Fueyo E."/>
            <person name="Ruiz-Duenas F.J."/>
            <person name="Ferreira P."/>
            <person name="Floudas D."/>
            <person name="Hibbett D.S."/>
            <person name="Canessa P."/>
            <person name="Larrondo L.F."/>
            <person name="James T.Y."/>
            <person name="Seelenfreund D."/>
            <person name="Lobos S."/>
            <person name="Polanco R."/>
            <person name="Tello M."/>
            <person name="Honda Y."/>
            <person name="Watanabe T."/>
            <person name="Watanabe T."/>
            <person name="Ryu J.S."/>
            <person name="Kubicek C.P."/>
            <person name="Schmoll M."/>
            <person name="Gaskell J."/>
            <person name="Hammel K.E."/>
            <person name="St John F.J."/>
            <person name="Vanden Wymelenberg A."/>
            <person name="Sabat G."/>
            <person name="Splinter BonDurant S."/>
            <person name="Syed K."/>
            <person name="Yadav J.S."/>
            <person name="Doddapaneni H."/>
            <person name="Subramanian V."/>
            <person name="Lavin J.L."/>
            <person name="Oguiza J.A."/>
            <person name="Perez G."/>
            <person name="Pisabarro A.G."/>
            <person name="Ramirez L."/>
            <person name="Santoyo F."/>
            <person name="Master E."/>
            <person name="Coutinho P.M."/>
            <person name="Henrissat B."/>
            <person name="Lombard V."/>
            <person name="Magnuson J.K."/>
            <person name="Kuees U."/>
            <person name="Hori C."/>
            <person name="Igarashi K."/>
            <person name="Samejima M."/>
            <person name="Held B.W."/>
            <person name="Barry K.W."/>
            <person name="LaButti K.M."/>
            <person name="Lapidus A."/>
            <person name="Lindquist E.A."/>
            <person name="Lucas S.M."/>
            <person name="Riley R."/>
            <person name="Salamov A.A."/>
            <person name="Hoffmeister D."/>
            <person name="Schwenk D."/>
            <person name="Hadar Y."/>
            <person name="Yarden O."/>
            <person name="de Vries R.P."/>
            <person name="Wiebenga A."/>
            <person name="Stenlid J."/>
            <person name="Eastwood D."/>
            <person name="Grigoriev I.V."/>
            <person name="Berka R.M."/>
            <person name="Blanchette R.A."/>
            <person name="Kersten P."/>
            <person name="Martinez A.T."/>
            <person name="Vicuna R."/>
            <person name="Cullen D."/>
        </authorList>
    </citation>
    <scope>NUCLEOTIDE SEQUENCE [LARGE SCALE GENOMIC DNA]</scope>
    <source>
        <strain evidence="13 14">B</strain>
    </source>
</reference>
<dbReference type="GO" id="GO:0005506">
    <property type="term" value="F:iron ion binding"/>
    <property type="evidence" value="ECO:0007669"/>
    <property type="project" value="InterPro"/>
</dbReference>
<evidence type="ECO:0008006" key="15">
    <source>
        <dbReference type="Google" id="ProtNLM"/>
    </source>
</evidence>
<comment type="cofactor">
    <cofactor evidence="1">
        <name>heme</name>
        <dbReference type="ChEBI" id="CHEBI:30413"/>
    </cofactor>
</comment>
<comment type="subcellular location">
    <subcellularLocation>
        <location evidence="2">Membrane</location>
        <topology evidence="2">Single-pass membrane protein</topology>
    </subcellularLocation>
</comment>
<dbReference type="HOGENOM" id="CLU_001570_2_3_1"/>
<evidence type="ECO:0000256" key="9">
    <source>
        <dbReference type="ARBA" id="ARBA00023002"/>
    </source>
</evidence>
<dbReference type="PANTHER" id="PTHR46300:SF7">
    <property type="entry name" value="P450, PUTATIVE (EUROFUNG)-RELATED"/>
    <property type="match status" value="1"/>
</dbReference>
<comment type="pathway">
    <text evidence="3">Secondary metabolite biosynthesis.</text>
</comment>
<dbReference type="EMBL" id="KB445796">
    <property type="protein sequence ID" value="EMD37925.1"/>
    <property type="molecule type" value="Genomic_DNA"/>
</dbReference>
<keyword evidence="12" id="KW-0472">Membrane</keyword>
<evidence type="ECO:0000256" key="12">
    <source>
        <dbReference type="ARBA" id="ARBA00023136"/>
    </source>
</evidence>
<evidence type="ECO:0000256" key="1">
    <source>
        <dbReference type="ARBA" id="ARBA00001971"/>
    </source>
</evidence>
<dbReference type="PRINTS" id="PR00463">
    <property type="entry name" value="EP450I"/>
</dbReference>
<dbReference type="AlphaFoldDB" id="M2R0A5"/>
<evidence type="ECO:0000313" key="14">
    <source>
        <dbReference type="Proteomes" id="UP000016930"/>
    </source>
</evidence>
<comment type="similarity">
    <text evidence="4">Belongs to the cytochrome P450 family.</text>
</comment>
<dbReference type="InterPro" id="IPR002401">
    <property type="entry name" value="Cyt_P450_E_grp-I"/>
</dbReference>
<dbReference type="Proteomes" id="UP000016930">
    <property type="component" value="Unassembled WGS sequence"/>
</dbReference>
<dbReference type="InterPro" id="IPR050364">
    <property type="entry name" value="Cytochrome_P450_fung"/>
</dbReference>
<evidence type="ECO:0000256" key="3">
    <source>
        <dbReference type="ARBA" id="ARBA00005179"/>
    </source>
</evidence>
<evidence type="ECO:0000256" key="11">
    <source>
        <dbReference type="ARBA" id="ARBA00023033"/>
    </source>
</evidence>
<gene>
    <name evidence="13" type="ORF">CERSUDRAFT_73707</name>
</gene>
<organism evidence="13 14">
    <name type="scientific">Ceriporiopsis subvermispora (strain B)</name>
    <name type="common">White-rot fungus</name>
    <name type="synonym">Gelatoporia subvermispora</name>
    <dbReference type="NCBI Taxonomy" id="914234"/>
    <lineage>
        <taxon>Eukaryota</taxon>
        <taxon>Fungi</taxon>
        <taxon>Dikarya</taxon>
        <taxon>Basidiomycota</taxon>
        <taxon>Agaricomycotina</taxon>
        <taxon>Agaricomycetes</taxon>
        <taxon>Polyporales</taxon>
        <taxon>Gelatoporiaceae</taxon>
        <taxon>Gelatoporia</taxon>
    </lineage>
</organism>
<accession>M2R0A5</accession>
<protein>
    <recommendedName>
        <fullName evidence="15">Cytochrome P450</fullName>
    </recommendedName>
</protein>
<sequence>MSKDDAVGYYEARMRHRLRTPEWLDHGVEMIWEVHKPGIPGLAGSARAFRMSSRALWEGLQTARARLGSAFEGRLGPARASKPGPRMVILNTYKDVVALFEKKSANYSDRPALIVCGQEIGWDQAGILCPYNDTWREHRRAFTRLLGTRKALELFTPIIEDQARQLLVGLLECPQELQRQLRRVVAALTLEITHGYHVKENNDPVVHTVNQVMEDFSEAFAPGRFMYVPAWFPGAGWKNLVAEYQHNIELFHDILYQYVKKQLTVSAMLTFVLAMTLFPEMQQKAQREIDTVIGTGQLPAASNRDRLPYVNAVGMEVLRWQPVSPLGAPRRNMEDDIYNGYFFPKGTTFITNSWNMLHDPQIYSEPEAFKPERFIPQDGKEAELDPRQIAFGFSRRTRPGLQLADFNIFTQCAMLLAVFDVSKVVENGKVVDPRVDYTTGGIVHPLPFKYSLKPRNAKAEALIRQTKLNYESC</sequence>
<keyword evidence="5" id="KW-0349">Heme</keyword>
<dbReference type="InterPro" id="IPR036396">
    <property type="entry name" value="Cyt_P450_sf"/>
</dbReference>
<proteinExistence type="inferred from homology"/>
<evidence type="ECO:0000256" key="7">
    <source>
        <dbReference type="ARBA" id="ARBA00022723"/>
    </source>
</evidence>
<dbReference type="GO" id="GO:0016020">
    <property type="term" value="C:membrane"/>
    <property type="evidence" value="ECO:0007669"/>
    <property type="project" value="UniProtKB-SubCell"/>
</dbReference>
<evidence type="ECO:0000256" key="4">
    <source>
        <dbReference type="ARBA" id="ARBA00010617"/>
    </source>
</evidence>
<dbReference type="GO" id="GO:0020037">
    <property type="term" value="F:heme binding"/>
    <property type="evidence" value="ECO:0007669"/>
    <property type="project" value="InterPro"/>
</dbReference>
<evidence type="ECO:0000256" key="5">
    <source>
        <dbReference type="ARBA" id="ARBA00022617"/>
    </source>
</evidence>
<dbReference type="Gene3D" id="1.10.630.10">
    <property type="entry name" value="Cytochrome P450"/>
    <property type="match status" value="2"/>
</dbReference>
<dbReference type="OrthoDB" id="2789670at2759"/>
<evidence type="ECO:0000256" key="10">
    <source>
        <dbReference type="ARBA" id="ARBA00023004"/>
    </source>
</evidence>
<evidence type="ECO:0000256" key="8">
    <source>
        <dbReference type="ARBA" id="ARBA00022989"/>
    </source>
</evidence>
<name>M2R0A5_CERS8</name>
<dbReference type="STRING" id="914234.M2R0A5"/>
<keyword evidence="11" id="KW-0503">Monooxygenase</keyword>
<evidence type="ECO:0000256" key="2">
    <source>
        <dbReference type="ARBA" id="ARBA00004167"/>
    </source>
</evidence>
<evidence type="ECO:0000313" key="13">
    <source>
        <dbReference type="EMBL" id="EMD37925.1"/>
    </source>
</evidence>